<dbReference type="EMBL" id="JAENHN010000071">
    <property type="protein sequence ID" value="MBK1813881.1"/>
    <property type="molecule type" value="Genomic_DNA"/>
</dbReference>
<proteinExistence type="predicted"/>
<accession>A0ABS1EX16</accession>
<evidence type="ECO:0000313" key="2">
    <source>
        <dbReference type="EMBL" id="MBK1813881.1"/>
    </source>
</evidence>
<keyword evidence="1" id="KW-0175">Coiled coil</keyword>
<name>A0ABS1EX16_9CLOT</name>
<reference evidence="3" key="1">
    <citation type="submission" date="2021-01" db="EMBL/GenBank/DDBJ databases">
        <title>Genome public.</title>
        <authorList>
            <person name="Liu C."/>
            <person name="Sun Q."/>
        </authorList>
    </citation>
    <scope>NUCLEOTIDE SEQUENCE [LARGE SCALE GENOMIC DNA]</scope>
    <source>
        <strain evidence="3">YIM B02505</strain>
    </source>
</reference>
<sequence length="87" mass="10367">MTNFEYYKMALYEREIIKNGKKLESLMNTNEILSLENERLNTENIRIREQLEVLQIKNNGFVGRNRRIKNIGILYGNDLYENKGILN</sequence>
<evidence type="ECO:0000256" key="1">
    <source>
        <dbReference type="SAM" id="Coils"/>
    </source>
</evidence>
<evidence type="ECO:0000313" key="3">
    <source>
        <dbReference type="Proteomes" id="UP000596739"/>
    </source>
</evidence>
<dbReference type="RefSeq" id="WP_200274456.1">
    <property type="nucleotide sequence ID" value="NZ_JAENHN010000071.1"/>
</dbReference>
<comment type="caution">
    <text evidence="2">The sequence shown here is derived from an EMBL/GenBank/DDBJ whole genome shotgun (WGS) entry which is preliminary data.</text>
</comment>
<feature type="coiled-coil region" evidence="1">
    <location>
        <begin position="23"/>
        <end position="57"/>
    </location>
</feature>
<organism evidence="2 3">
    <name type="scientific">Clostridium yunnanense</name>
    <dbReference type="NCBI Taxonomy" id="2800325"/>
    <lineage>
        <taxon>Bacteria</taxon>
        <taxon>Bacillati</taxon>
        <taxon>Bacillota</taxon>
        <taxon>Clostridia</taxon>
        <taxon>Eubacteriales</taxon>
        <taxon>Clostridiaceae</taxon>
        <taxon>Clostridium</taxon>
    </lineage>
</organism>
<protein>
    <submittedName>
        <fullName evidence="2">Uncharacterized protein</fullName>
    </submittedName>
</protein>
<gene>
    <name evidence="2" type="ORF">JHL18_25065</name>
</gene>
<keyword evidence="3" id="KW-1185">Reference proteome</keyword>
<dbReference type="Proteomes" id="UP000596739">
    <property type="component" value="Unassembled WGS sequence"/>
</dbReference>